<dbReference type="InterPro" id="IPR016181">
    <property type="entry name" value="Acyl_CoA_acyltransferase"/>
</dbReference>
<proteinExistence type="predicted"/>
<dbReference type="PANTHER" id="PTHR41368:SF1">
    <property type="entry name" value="PROTEIN YGHO"/>
    <property type="match status" value="1"/>
</dbReference>
<dbReference type="AlphaFoldDB" id="A0A848IYD2"/>
<dbReference type="PANTHER" id="PTHR41368">
    <property type="entry name" value="PROTEIN YGHO"/>
    <property type="match status" value="1"/>
</dbReference>
<dbReference type="EMBL" id="JABBNU010000001">
    <property type="protein sequence ID" value="NMM47254.1"/>
    <property type="molecule type" value="Genomic_DNA"/>
</dbReference>
<protein>
    <recommendedName>
        <fullName evidence="3">N-acetyltransferase domain-containing protein</fullName>
    </recommendedName>
</protein>
<evidence type="ECO:0000313" key="2">
    <source>
        <dbReference type="Proteomes" id="UP000559010"/>
    </source>
</evidence>
<comment type="caution">
    <text evidence="1">The sequence shown here is derived from an EMBL/GenBank/DDBJ whole genome shotgun (WGS) entry which is preliminary data.</text>
</comment>
<sequence length="387" mass="45765">MNIITVQNKSDIKKWLEFPLELYKGDENYIHPLNNEVEDVFDKSKNKLFKDGDAVRFLLIENGKVLGRIAAFFNNKLANKGNKQPTGGIGFFECINNKEIAFQLFETAKEWLESKGMQAMDGPINFGDRDRFWGLLTDGFYPPNYGMFYHKEYYQQFFEDFGFKVYFNQYTYYRIVKGKEFEKRFYDKAKLNIDNPDYSFRYPAKDEMDKLPEYFVTVYNKAWAGHSGVKAMDLRQAKMIFKKLKPIMDRRLLYFGFYKGEPISFYISIPDINQIFRKFKGKFGLIQKLLFLYYQSRGIIDKSLGLVFGVVPQHQGKGIEAAMVVSYSDLAFSEEYEYITTEMNWIGDFNPKMMRVVEQIGGEILKTHKTYRYLFDRNAEFERMPFN</sequence>
<evidence type="ECO:0000313" key="1">
    <source>
        <dbReference type="EMBL" id="NMM47254.1"/>
    </source>
</evidence>
<name>A0A848IYD2_9BACT</name>
<dbReference type="SUPFAM" id="SSF55729">
    <property type="entry name" value="Acyl-CoA N-acyltransferases (Nat)"/>
    <property type="match status" value="1"/>
</dbReference>
<reference evidence="1 2" key="1">
    <citation type="submission" date="2020-04" db="EMBL/GenBank/DDBJ databases">
        <title>Flammeovirgaceae bacterium KN852 isolated from deep sea.</title>
        <authorList>
            <person name="Zhang D.-C."/>
        </authorList>
    </citation>
    <scope>NUCLEOTIDE SEQUENCE [LARGE SCALE GENOMIC DNA]</scope>
    <source>
        <strain evidence="1 2">KN852</strain>
    </source>
</reference>
<dbReference type="Proteomes" id="UP000559010">
    <property type="component" value="Unassembled WGS sequence"/>
</dbReference>
<evidence type="ECO:0008006" key="3">
    <source>
        <dbReference type="Google" id="ProtNLM"/>
    </source>
</evidence>
<organism evidence="1 2">
    <name type="scientific">Marinigracilibium pacificum</name>
    <dbReference type="NCBI Taxonomy" id="2729599"/>
    <lineage>
        <taxon>Bacteria</taxon>
        <taxon>Pseudomonadati</taxon>
        <taxon>Bacteroidota</taxon>
        <taxon>Cytophagia</taxon>
        <taxon>Cytophagales</taxon>
        <taxon>Flammeovirgaceae</taxon>
        <taxon>Marinigracilibium</taxon>
    </lineage>
</organism>
<dbReference type="RefSeq" id="WP_169677863.1">
    <property type="nucleotide sequence ID" value="NZ_JABBNU010000001.1"/>
</dbReference>
<keyword evidence="2" id="KW-1185">Reference proteome</keyword>
<dbReference type="InterPro" id="IPR039968">
    <property type="entry name" value="BcerS-like"/>
</dbReference>
<gene>
    <name evidence="1" type="ORF">HH304_02510</name>
</gene>
<accession>A0A848IYD2</accession>